<dbReference type="CDD" id="cd01647">
    <property type="entry name" value="RT_LTR"/>
    <property type="match status" value="1"/>
</dbReference>
<dbReference type="InterPro" id="IPR000477">
    <property type="entry name" value="RT_dom"/>
</dbReference>
<keyword evidence="4" id="KW-1185">Reference proteome</keyword>
<evidence type="ECO:0000259" key="2">
    <source>
        <dbReference type="Pfam" id="PF00078"/>
    </source>
</evidence>
<feature type="region of interest" description="Disordered" evidence="1">
    <location>
        <begin position="22"/>
        <end position="62"/>
    </location>
</feature>
<dbReference type="GO" id="GO:0003964">
    <property type="term" value="F:RNA-directed DNA polymerase activity"/>
    <property type="evidence" value="ECO:0007669"/>
    <property type="project" value="UniProtKB-KW"/>
</dbReference>
<feature type="domain" description="Reverse transcriptase" evidence="2">
    <location>
        <begin position="406"/>
        <end position="496"/>
    </location>
</feature>
<dbReference type="EMBL" id="BQNB010011732">
    <property type="protein sequence ID" value="GJS94455.1"/>
    <property type="molecule type" value="Genomic_DNA"/>
</dbReference>
<evidence type="ECO:0000313" key="4">
    <source>
        <dbReference type="Proteomes" id="UP001151760"/>
    </source>
</evidence>
<dbReference type="InterPro" id="IPR053134">
    <property type="entry name" value="RNA-dir_DNA_polymerase"/>
</dbReference>
<feature type="compositionally biased region" description="Polar residues" evidence="1">
    <location>
        <begin position="25"/>
        <end position="34"/>
    </location>
</feature>
<name>A0ABQ4ZVX3_9ASTR</name>
<keyword evidence="3" id="KW-0695">RNA-directed DNA polymerase</keyword>
<proteinExistence type="predicted"/>
<sequence>MDEMYRMTTSFLQGEVAAFSHGQRKASSSWKQSEGGNKPNFKKGFKNKQRPDRKPDRFSLLTKTPKEIFALEKGKFKAPPPMVTPVEKRDPNKYCEFHSDTGHSTDECMQLRKQIDEMIKAGKLSQFIKELKQNDKPKAPKKGEASGKDKPLTILMIQPWERVAKPRITQSFSPETAMSFPPLREEDGTEGPMIIEVEMGGHFVHRVYIDGGASSEVLYEHCFIKLRKEIRDQMVPATTHLIGFSGETIWPLGQIALLVKIGDVHSTSAWMNFMVIRSPSQHNAIIGRPGIRKIRAVPSTAHGMLKFPVEGGTVTLQSSRVIPMECAMISGPSIQSPAVNQVLEEKINIAIHPEYPEQTVAIGSTLNRKKDANDYGYSPVRQKKRGQAPERNKHDGNVGDCGGLQRFLNNACLKDCYPLPEIDWKVESLCGYSFKCFLDAYKGYHQIKMAKEDEEKMAFITSQGIFCYSKMPFGLKNVGSTYQRLVDKAFQKQIGRNLENAGRNVIRLQSKTNGLRACPEKKQTQSLACHLRDASRTSDK</sequence>
<reference evidence="3" key="1">
    <citation type="journal article" date="2022" name="Int. J. Mol. Sci.">
        <title>Draft Genome of Tanacetum Coccineum: Genomic Comparison of Closely Related Tanacetum-Family Plants.</title>
        <authorList>
            <person name="Yamashiro T."/>
            <person name="Shiraishi A."/>
            <person name="Nakayama K."/>
            <person name="Satake H."/>
        </authorList>
    </citation>
    <scope>NUCLEOTIDE SEQUENCE</scope>
</reference>
<dbReference type="InterPro" id="IPR043502">
    <property type="entry name" value="DNA/RNA_pol_sf"/>
</dbReference>
<dbReference type="Gene3D" id="3.30.70.270">
    <property type="match status" value="1"/>
</dbReference>
<dbReference type="PANTHER" id="PTHR24559">
    <property type="entry name" value="TRANSPOSON TY3-I GAG-POL POLYPROTEIN"/>
    <property type="match status" value="1"/>
</dbReference>
<dbReference type="Gene3D" id="3.10.10.10">
    <property type="entry name" value="HIV Type 1 Reverse Transcriptase, subunit A, domain 1"/>
    <property type="match status" value="1"/>
</dbReference>
<protein>
    <submittedName>
        <fullName evidence="3">Reverse transcriptase domain-containing protein</fullName>
    </submittedName>
</protein>
<dbReference type="Proteomes" id="UP001151760">
    <property type="component" value="Unassembled WGS sequence"/>
</dbReference>
<keyword evidence="3" id="KW-0808">Transferase</keyword>
<gene>
    <name evidence="3" type="ORF">Tco_0801423</name>
</gene>
<feature type="compositionally biased region" description="Basic and acidic residues" evidence="1">
    <location>
        <begin position="387"/>
        <end position="397"/>
    </location>
</feature>
<dbReference type="Pfam" id="PF00078">
    <property type="entry name" value="RVT_1"/>
    <property type="match status" value="1"/>
</dbReference>
<dbReference type="PANTHER" id="PTHR24559:SF444">
    <property type="entry name" value="REVERSE TRANSCRIPTASE DOMAIN-CONTAINING PROTEIN"/>
    <property type="match status" value="1"/>
</dbReference>
<dbReference type="SUPFAM" id="SSF56672">
    <property type="entry name" value="DNA/RNA polymerases"/>
    <property type="match status" value="1"/>
</dbReference>
<evidence type="ECO:0000256" key="1">
    <source>
        <dbReference type="SAM" id="MobiDB-lite"/>
    </source>
</evidence>
<dbReference type="InterPro" id="IPR043128">
    <property type="entry name" value="Rev_trsase/Diguanyl_cyclase"/>
</dbReference>
<accession>A0ABQ4ZVX3</accession>
<feature type="region of interest" description="Disordered" evidence="1">
    <location>
        <begin position="372"/>
        <end position="397"/>
    </location>
</feature>
<comment type="caution">
    <text evidence="3">The sequence shown here is derived from an EMBL/GenBank/DDBJ whole genome shotgun (WGS) entry which is preliminary data.</text>
</comment>
<keyword evidence="3" id="KW-0548">Nucleotidyltransferase</keyword>
<reference evidence="3" key="2">
    <citation type="submission" date="2022-01" db="EMBL/GenBank/DDBJ databases">
        <authorList>
            <person name="Yamashiro T."/>
            <person name="Shiraishi A."/>
            <person name="Satake H."/>
            <person name="Nakayama K."/>
        </authorList>
    </citation>
    <scope>NUCLEOTIDE SEQUENCE</scope>
</reference>
<organism evidence="3 4">
    <name type="scientific">Tanacetum coccineum</name>
    <dbReference type="NCBI Taxonomy" id="301880"/>
    <lineage>
        <taxon>Eukaryota</taxon>
        <taxon>Viridiplantae</taxon>
        <taxon>Streptophyta</taxon>
        <taxon>Embryophyta</taxon>
        <taxon>Tracheophyta</taxon>
        <taxon>Spermatophyta</taxon>
        <taxon>Magnoliopsida</taxon>
        <taxon>eudicotyledons</taxon>
        <taxon>Gunneridae</taxon>
        <taxon>Pentapetalae</taxon>
        <taxon>asterids</taxon>
        <taxon>campanulids</taxon>
        <taxon>Asterales</taxon>
        <taxon>Asteraceae</taxon>
        <taxon>Asteroideae</taxon>
        <taxon>Anthemideae</taxon>
        <taxon>Anthemidinae</taxon>
        <taxon>Tanacetum</taxon>
    </lineage>
</organism>
<evidence type="ECO:0000313" key="3">
    <source>
        <dbReference type="EMBL" id="GJS94455.1"/>
    </source>
</evidence>